<evidence type="ECO:0000259" key="5">
    <source>
        <dbReference type="PROSITE" id="PS50145"/>
    </source>
</evidence>
<accession>A0AAN7KTT0</accession>
<dbReference type="PROSITE" id="PS50145">
    <property type="entry name" value="ZF_TRAF"/>
    <property type="match status" value="1"/>
</dbReference>
<evidence type="ECO:0000313" key="6">
    <source>
        <dbReference type="EMBL" id="KAK4772901.1"/>
    </source>
</evidence>
<comment type="caution">
    <text evidence="6">The sequence shown here is derived from an EMBL/GenBank/DDBJ whole genome shotgun (WGS) entry which is preliminary data.</text>
</comment>
<dbReference type="GO" id="GO:0008270">
    <property type="term" value="F:zinc ion binding"/>
    <property type="evidence" value="ECO:0007669"/>
    <property type="project" value="UniProtKB-KW"/>
</dbReference>
<organism evidence="6 7">
    <name type="scientific">Trapa incisa</name>
    <dbReference type="NCBI Taxonomy" id="236973"/>
    <lineage>
        <taxon>Eukaryota</taxon>
        <taxon>Viridiplantae</taxon>
        <taxon>Streptophyta</taxon>
        <taxon>Embryophyta</taxon>
        <taxon>Tracheophyta</taxon>
        <taxon>Spermatophyta</taxon>
        <taxon>Magnoliopsida</taxon>
        <taxon>eudicotyledons</taxon>
        <taxon>Gunneridae</taxon>
        <taxon>Pentapetalae</taxon>
        <taxon>rosids</taxon>
        <taxon>malvids</taxon>
        <taxon>Myrtales</taxon>
        <taxon>Lythraceae</taxon>
        <taxon>Trapa</taxon>
    </lineage>
</organism>
<dbReference type="Pfam" id="PF02176">
    <property type="entry name" value="zf-TRAF"/>
    <property type="match status" value="1"/>
</dbReference>
<dbReference type="InterPro" id="IPR013083">
    <property type="entry name" value="Znf_RING/FYVE/PHD"/>
</dbReference>
<proteinExistence type="predicted"/>
<feature type="domain" description="TRAF-type" evidence="5">
    <location>
        <begin position="215"/>
        <end position="268"/>
    </location>
</feature>
<reference evidence="6 7" key="1">
    <citation type="journal article" date="2023" name="Hortic Res">
        <title>Pangenome of water caltrop reveals structural variations and asymmetric subgenome divergence after allopolyploidization.</title>
        <authorList>
            <person name="Zhang X."/>
            <person name="Chen Y."/>
            <person name="Wang L."/>
            <person name="Yuan Y."/>
            <person name="Fang M."/>
            <person name="Shi L."/>
            <person name="Lu R."/>
            <person name="Comes H.P."/>
            <person name="Ma Y."/>
            <person name="Chen Y."/>
            <person name="Huang G."/>
            <person name="Zhou Y."/>
            <person name="Zheng Z."/>
            <person name="Qiu Y."/>
        </authorList>
    </citation>
    <scope>NUCLEOTIDE SEQUENCE [LARGE SCALE GENOMIC DNA]</scope>
    <source>
        <tissue evidence="6">Roots</tissue>
    </source>
</reference>
<evidence type="ECO:0000256" key="1">
    <source>
        <dbReference type="ARBA" id="ARBA00022723"/>
    </source>
</evidence>
<dbReference type="PANTHER" id="PTHR10131:SF161">
    <property type="entry name" value="F26K24.24 PROTEIN"/>
    <property type="match status" value="1"/>
</dbReference>
<evidence type="ECO:0000256" key="2">
    <source>
        <dbReference type="ARBA" id="ARBA00022771"/>
    </source>
</evidence>
<keyword evidence="2 4" id="KW-0863">Zinc-finger</keyword>
<evidence type="ECO:0000256" key="4">
    <source>
        <dbReference type="PROSITE-ProRule" id="PRU00207"/>
    </source>
</evidence>
<dbReference type="AlphaFoldDB" id="A0AAN7KTT0"/>
<keyword evidence="3 4" id="KW-0862">Zinc</keyword>
<keyword evidence="1 4" id="KW-0479">Metal-binding</keyword>
<dbReference type="EMBL" id="JAXIOK010000004">
    <property type="protein sequence ID" value="KAK4772901.1"/>
    <property type="molecule type" value="Genomic_DNA"/>
</dbReference>
<dbReference type="Proteomes" id="UP001345219">
    <property type="component" value="Chromosome 22"/>
</dbReference>
<gene>
    <name evidence="6" type="ORF">SAY87_027920</name>
</gene>
<dbReference type="PANTHER" id="PTHR10131">
    <property type="entry name" value="TNF RECEPTOR ASSOCIATED FACTOR"/>
    <property type="match status" value="1"/>
</dbReference>
<name>A0AAN7KTT0_9MYRT</name>
<dbReference type="Gene3D" id="3.30.40.10">
    <property type="entry name" value="Zinc/RING finger domain, C3HC4 (zinc finger)"/>
    <property type="match status" value="1"/>
</dbReference>
<sequence length="397" mass="45130">MDAPAADMELEHNKIETEEKAPAYPCGLCDTEVVHKIAQMLLEGLAAVCVDSTTGSIFRTPASVAVDMRKELIEYVTQRSETFVADTIILEDRVEEEVSDHPYDIVSAFVEDLTTLKRNLWGRVSGWILNERREDWIDDMVQEMELSKFWLIDQRESLAQTLLKNVDLNNAFHCDMKFDIAEELENHVPQCRFRSVICDNEGCNAKFIADHMEKHDTTCPFKIIPCEQNCSSDGIMRQEMDRHCLTVCPMKLVNCPFYPVGCQSSIPKCTMDQHISENLHDHLLHILRSMRRGVSSDKLEFLAEQLEKSPFRNQLPAARDPRSLISAVKDVEAKLEPLEMEVVKVSHEGEAHSPSSSSASAQELHDHNTDVICVTGQDLHQGDLSHLKKEHRRAAMF</sequence>
<evidence type="ECO:0000313" key="7">
    <source>
        <dbReference type="Proteomes" id="UP001345219"/>
    </source>
</evidence>
<feature type="zinc finger region" description="TRAF-type" evidence="4">
    <location>
        <begin position="215"/>
        <end position="268"/>
    </location>
</feature>
<evidence type="ECO:0000256" key="3">
    <source>
        <dbReference type="ARBA" id="ARBA00022833"/>
    </source>
</evidence>
<dbReference type="InterPro" id="IPR001293">
    <property type="entry name" value="Znf_TRAF"/>
</dbReference>
<keyword evidence="7" id="KW-1185">Reference proteome</keyword>
<protein>
    <recommendedName>
        <fullName evidence="5">TRAF-type domain-containing protein</fullName>
    </recommendedName>
</protein>